<dbReference type="InterPro" id="IPR011990">
    <property type="entry name" value="TPR-like_helical_dom_sf"/>
</dbReference>
<evidence type="ECO:0000313" key="5">
    <source>
        <dbReference type="EMBL" id="CAA7393777.1"/>
    </source>
</evidence>
<feature type="repeat" description="PPR" evidence="3">
    <location>
        <begin position="345"/>
        <end position="379"/>
    </location>
</feature>
<dbReference type="EMBL" id="LR746266">
    <property type="protein sequence ID" value="CAA7393777.1"/>
    <property type="molecule type" value="Genomic_DNA"/>
</dbReference>
<evidence type="ECO:0000256" key="3">
    <source>
        <dbReference type="PROSITE-ProRule" id="PRU00708"/>
    </source>
</evidence>
<evidence type="ECO:0000256" key="2">
    <source>
        <dbReference type="ARBA" id="ARBA00061659"/>
    </source>
</evidence>
<keyword evidence="1" id="KW-0677">Repeat</keyword>
<feature type="repeat" description="PPR" evidence="3">
    <location>
        <begin position="579"/>
        <end position="614"/>
    </location>
</feature>
<dbReference type="InterPro" id="IPR002885">
    <property type="entry name" value="PPR_rpt"/>
</dbReference>
<dbReference type="FunFam" id="1.25.40.10:FF:000196">
    <property type="entry name" value="Pentatricopeptide repeat-containing protein At4g14850"/>
    <property type="match status" value="1"/>
</dbReference>
<dbReference type="EMBL" id="LR743590">
    <property type="protein sequence ID" value="CAA2617983.1"/>
    <property type="molecule type" value="Genomic_DNA"/>
</dbReference>
<feature type="repeat" description="PPR" evidence="3">
    <location>
        <begin position="110"/>
        <end position="140"/>
    </location>
</feature>
<dbReference type="AlphaFoldDB" id="A0A7I8K7T6"/>
<dbReference type="Proteomes" id="UP000663760">
    <property type="component" value="Chromosome 3"/>
</dbReference>
<reference evidence="5" key="1">
    <citation type="submission" date="2020-02" db="EMBL/GenBank/DDBJ databases">
        <authorList>
            <person name="Scholz U."/>
            <person name="Mascher M."/>
            <person name="Fiebig A."/>
        </authorList>
    </citation>
    <scope>NUCLEOTIDE SEQUENCE</scope>
</reference>
<dbReference type="InterPro" id="IPR046848">
    <property type="entry name" value="E_motif"/>
</dbReference>
<feature type="repeat" description="PPR" evidence="3">
    <location>
        <begin position="141"/>
        <end position="175"/>
    </location>
</feature>
<sequence length="726" mass="78634">MSIGAAAHLVSLNSAVSNLARSRRSWEALRIFTQIQSSYRLSPDHYSLVGAFTACANLRANAAATQLHAFAVRSGLLSFRHVANSLLAVYSSTGEQEIAHQLFGEISSPDVYSRTTLLSAFARSGEVRRALQLFDQMPQGEVALWNALITGFGENGHGESALRLFRRMRQAGVETDQYAVASILSLCDSPESSDLGRQLHPVAVKAGFDMARASVVNALVTMYFNVGMIAEALDLFAEAAAVAGNEITYNAVIAGLTSWGRGEEAAWVLKEMLGSEACFRPTELTLVSILSACSSEEMGRQVHALAVRTGLDDSALVGNAAVTMYSNCGNLTDARLVFDTIMDKDLVSWNSMLSGYSQRGRHESGFEVYRGMQTAGFRPDEFTYGSLLVCSEVLDHVNTILALVNKNGLTDSTHVCNSLIVAYGKHGEVHNAYAIFCGMFLRNLISWNSVLSGCVLNGRPWMGLELFSAFMASAHCPNEYTLSIVLSTCGSISALRPGKQVHAHVVRTCSESEISLANALITMYAKCGDLDSSSGVFYGMPEKNIISWNAMLAAYAQNGDGERALSCFRDMQDLGVRPDGVTFINVLSGCSHAGLVSEARWILSSMIDQHGIEPGVDHYSCVIDLLARAGHMEEAETLIESLPQEMDSRLWWALLSSCITHGHVRLGRIAANSLLEKEPGNPAIYVLLSNLNAAAGQWEEASAMRKQMRMSGALKQPGCSWLELQG</sequence>
<dbReference type="InterPro" id="IPR046960">
    <property type="entry name" value="PPR_At4g14850-like_plant"/>
</dbReference>
<keyword evidence="6" id="KW-1185">Reference proteome</keyword>
<evidence type="ECO:0000313" key="4">
    <source>
        <dbReference type="EMBL" id="CAA2617983.1"/>
    </source>
</evidence>
<dbReference type="GO" id="GO:0003723">
    <property type="term" value="F:RNA binding"/>
    <property type="evidence" value="ECO:0007669"/>
    <property type="project" value="InterPro"/>
</dbReference>
<dbReference type="GO" id="GO:0009451">
    <property type="term" value="P:RNA modification"/>
    <property type="evidence" value="ECO:0007669"/>
    <property type="project" value="InterPro"/>
</dbReference>
<dbReference type="FunFam" id="1.25.40.10:FF:000090">
    <property type="entry name" value="Pentatricopeptide repeat-containing protein, chloroplastic"/>
    <property type="match status" value="1"/>
</dbReference>
<evidence type="ECO:0000256" key="1">
    <source>
        <dbReference type="ARBA" id="ARBA00022737"/>
    </source>
</evidence>
<dbReference type="Pfam" id="PF13041">
    <property type="entry name" value="PPR_2"/>
    <property type="match status" value="3"/>
</dbReference>
<proteinExistence type="inferred from homology"/>
<dbReference type="Pfam" id="PF01535">
    <property type="entry name" value="PPR"/>
    <property type="match status" value="5"/>
</dbReference>
<protein>
    <submittedName>
        <fullName evidence="5">Uncharacterized protein</fullName>
    </submittedName>
</protein>
<feature type="repeat" description="PPR" evidence="3">
    <location>
        <begin position="544"/>
        <end position="578"/>
    </location>
</feature>
<dbReference type="PANTHER" id="PTHR24015">
    <property type="entry name" value="OS07G0578800 PROTEIN-RELATED"/>
    <property type="match status" value="1"/>
</dbReference>
<accession>A0A7I8K7T6</accession>
<dbReference type="Gene3D" id="1.25.40.10">
    <property type="entry name" value="Tetratricopeptide repeat domain"/>
    <property type="match status" value="5"/>
</dbReference>
<dbReference type="NCBIfam" id="TIGR00756">
    <property type="entry name" value="PPR"/>
    <property type="match status" value="4"/>
</dbReference>
<dbReference type="PROSITE" id="PS51375">
    <property type="entry name" value="PPR"/>
    <property type="match status" value="7"/>
</dbReference>
<dbReference type="Pfam" id="PF20431">
    <property type="entry name" value="E_motif"/>
    <property type="match status" value="1"/>
</dbReference>
<feature type="repeat" description="PPR" evidence="3">
    <location>
        <begin position="245"/>
        <end position="275"/>
    </location>
</feature>
<evidence type="ECO:0000313" key="6">
    <source>
        <dbReference type="Proteomes" id="UP000663760"/>
    </source>
</evidence>
<dbReference type="SUPFAM" id="SSF48452">
    <property type="entry name" value="TPR-like"/>
    <property type="match status" value="1"/>
</dbReference>
<organism evidence="5 6">
    <name type="scientific">Spirodela intermedia</name>
    <name type="common">Intermediate duckweed</name>
    <dbReference type="NCBI Taxonomy" id="51605"/>
    <lineage>
        <taxon>Eukaryota</taxon>
        <taxon>Viridiplantae</taxon>
        <taxon>Streptophyta</taxon>
        <taxon>Embryophyta</taxon>
        <taxon>Tracheophyta</taxon>
        <taxon>Spermatophyta</taxon>
        <taxon>Magnoliopsida</taxon>
        <taxon>Liliopsida</taxon>
        <taxon>Araceae</taxon>
        <taxon>Lemnoideae</taxon>
        <taxon>Spirodela</taxon>
    </lineage>
</organism>
<comment type="similarity">
    <text evidence="2">Belongs to the PPR family. PCMP-E subfamily.</text>
</comment>
<dbReference type="PANTHER" id="PTHR24015:SF548">
    <property type="entry name" value="OS08G0340900 PROTEIN"/>
    <property type="match status" value="1"/>
</dbReference>
<gene>
    <name evidence="4" type="ORF">SI7747_03004144</name>
    <name evidence="5" type="ORF">SI8410_03004486</name>
</gene>
<dbReference type="OrthoDB" id="751155at2759"/>
<name>A0A7I8K7T6_SPIIN</name>
<feature type="repeat" description="PPR" evidence="3">
    <location>
        <begin position="443"/>
        <end position="477"/>
    </location>
</feature>